<gene>
    <name evidence="4" type="ORF">SAMN05216490_3595</name>
</gene>
<evidence type="ECO:0000256" key="1">
    <source>
        <dbReference type="ARBA" id="ARBA00022679"/>
    </source>
</evidence>
<name>A0A1H2ALC4_MUCMA</name>
<evidence type="ECO:0000313" key="5">
    <source>
        <dbReference type="Proteomes" id="UP000199679"/>
    </source>
</evidence>
<sequence length="216" mass="23553">MKKRFKNILLSMLSNLCKLVAVFFSYSTANKWRSFKTKLHTLWIASEFKAFGKGIVIYYPINLFGGKYITIDSGVSIGKGAALTAWDSYKGHNYEPEIFIGSNTSIGDDCHITAIYNIKIGNNVLMGKKVTITDNAHGEINAESFSLPPADRPLYSKGAVIIEDNVWIGDKVTILPNVKIGKNSIIGANALVTKDVPANCIAGGVPAVIIKQIDLK</sequence>
<keyword evidence="2" id="KW-0677">Repeat</keyword>
<dbReference type="RefSeq" id="WP_317040528.1">
    <property type="nucleotide sequence ID" value="NZ_LT629740.1"/>
</dbReference>
<dbReference type="InterPro" id="IPR018357">
    <property type="entry name" value="Hexapep_transf_CS"/>
</dbReference>
<keyword evidence="5" id="KW-1185">Reference proteome</keyword>
<dbReference type="PROSITE" id="PS00101">
    <property type="entry name" value="HEXAPEP_TRANSFERASES"/>
    <property type="match status" value="1"/>
</dbReference>
<organism evidence="4 5">
    <name type="scientific">Mucilaginibacter mallensis</name>
    <dbReference type="NCBI Taxonomy" id="652787"/>
    <lineage>
        <taxon>Bacteria</taxon>
        <taxon>Pseudomonadati</taxon>
        <taxon>Bacteroidota</taxon>
        <taxon>Sphingobacteriia</taxon>
        <taxon>Sphingobacteriales</taxon>
        <taxon>Sphingobacteriaceae</taxon>
        <taxon>Mucilaginibacter</taxon>
    </lineage>
</organism>
<dbReference type="InterPro" id="IPR001451">
    <property type="entry name" value="Hexapep"/>
</dbReference>
<accession>A0A1H2ALC4</accession>
<keyword evidence="1 4" id="KW-0808">Transferase</keyword>
<dbReference type="EMBL" id="LT629740">
    <property type="protein sequence ID" value="SDT46815.1"/>
    <property type="molecule type" value="Genomic_DNA"/>
</dbReference>
<dbReference type="Proteomes" id="UP000199679">
    <property type="component" value="Chromosome I"/>
</dbReference>
<dbReference type="InterPro" id="IPR051159">
    <property type="entry name" value="Hexapeptide_acetyltransf"/>
</dbReference>
<dbReference type="AlphaFoldDB" id="A0A1H2ALC4"/>
<dbReference type="Pfam" id="PF00132">
    <property type="entry name" value="Hexapep"/>
    <property type="match status" value="1"/>
</dbReference>
<proteinExistence type="predicted"/>
<dbReference type="CDD" id="cd04647">
    <property type="entry name" value="LbH_MAT_like"/>
    <property type="match status" value="1"/>
</dbReference>
<protein>
    <submittedName>
        <fullName evidence="4">Acetyltransferase (Isoleucine patch superfamily)</fullName>
    </submittedName>
</protein>
<dbReference type="Gene3D" id="2.160.10.10">
    <property type="entry name" value="Hexapeptide repeat proteins"/>
    <property type="match status" value="1"/>
</dbReference>
<dbReference type="STRING" id="652787.SAMN05216490_3595"/>
<evidence type="ECO:0000256" key="3">
    <source>
        <dbReference type="ARBA" id="ARBA00023315"/>
    </source>
</evidence>
<dbReference type="PANTHER" id="PTHR23416">
    <property type="entry name" value="SIALIC ACID SYNTHASE-RELATED"/>
    <property type="match status" value="1"/>
</dbReference>
<keyword evidence="3" id="KW-0012">Acyltransferase</keyword>
<evidence type="ECO:0000313" key="4">
    <source>
        <dbReference type="EMBL" id="SDT46815.1"/>
    </source>
</evidence>
<dbReference type="SUPFAM" id="SSF51161">
    <property type="entry name" value="Trimeric LpxA-like enzymes"/>
    <property type="match status" value="1"/>
</dbReference>
<evidence type="ECO:0000256" key="2">
    <source>
        <dbReference type="ARBA" id="ARBA00022737"/>
    </source>
</evidence>
<dbReference type="PANTHER" id="PTHR23416:SF78">
    <property type="entry name" value="LIPOPOLYSACCHARIDE BIOSYNTHESIS O-ACETYL TRANSFERASE WBBJ-RELATED"/>
    <property type="match status" value="1"/>
</dbReference>
<dbReference type="GO" id="GO:0016746">
    <property type="term" value="F:acyltransferase activity"/>
    <property type="evidence" value="ECO:0007669"/>
    <property type="project" value="UniProtKB-KW"/>
</dbReference>
<reference evidence="4 5" key="1">
    <citation type="submission" date="2016-10" db="EMBL/GenBank/DDBJ databases">
        <authorList>
            <person name="de Groot N.N."/>
        </authorList>
    </citation>
    <scope>NUCLEOTIDE SEQUENCE [LARGE SCALE GENOMIC DNA]</scope>
    <source>
        <strain evidence="4 5">MP1X4</strain>
    </source>
</reference>
<dbReference type="InterPro" id="IPR011004">
    <property type="entry name" value="Trimer_LpxA-like_sf"/>
</dbReference>